<evidence type="ECO:0000313" key="3">
    <source>
        <dbReference type="Proteomes" id="UP000077412"/>
    </source>
</evidence>
<dbReference type="OrthoDB" id="2968672at2"/>
<feature type="chain" id="PRO_5039187577" evidence="1">
    <location>
        <begin position="24"/>
        <end position="143"/>
    </location>
</feature>
<accession>A0A1B1Z4A5</accession>
<sequence length="143" mass="16395">MNKKKAMLLAAGFIMIVSLVTFGFNYTDTAKQNESDNNKAIEASSVYPLMEKDWAINYRVKKQRIYVENIIPRFSFQGNASEGMNRLDGYIAVFINGKWTMNANKSIFILKNMSQGKHKITLQLKKTDGSDYGIKKNIYVHIR</sequence>
<gene>
    <name evidence="2" type="ORF">ABE41_009080</name>
</gene>
<reference evidence="2 3" key="1">
    <citation type="submission" date="2016-08" db="EMBL/GenBank/DDBJ databases">
        <title>Complete genome sequence of Fictibacillus arsenicus G25-54, a strain with toxicity to nematodes and a potential arsenic-resistance activity.</title>
        <authorList>
            <person name="Zheng Z."/>
        </authorList>
    </citation>
    <scope>NUCLEOTIDE SEQUENCE [LARGE SCALE GENOMIC DNA]</scope>
    <source>
        <strain evidence="2 3">G25-54</strain>
    </source>
</reference>
<dbReference type="STRING" id="255247.ABE41_009080"/>
<dbReference type="RefSeq" id="WP_066289083.1">
    <property type="nucleotide sequence ID" value="NZ_CP016761.1"/>
</dbReference>
<dbReference type="AlphaFoldDB" id="A0A1B1Z4A5"/>
<keyword evidence="3" id="KW-1185">Reference proteome</keyword>
<dbReference type="Proteomes" id="UP000077412">
    <property type="component" value="Chromosome"/>
</dbReference>
<evidence type="ECO:0000313" key="2">
    <source>
        <dbReference type="EMBL" id="ANX12159.1"/>
    </source>
</evidence>
<proteinExistence type="predicted"/>
<evidence type="ECO:0000256" key="1">
    <source>
        <dbReference type="SAM" id="SignalP"/>
    </source>
</evidence>
<protein>
    <submittedName>
        <fullName evidence="2">Uncharacterized protein</fullName>
    </submittedName>
</protein>
<organism evidence="2 3">
    <name type="scientific">Fictibacillus arsenicus</name>
    <dbReference type="NCBI Taxonomy" id="255247"/>
    <lineage>
        <taxon>Bacteria</taxon>
        <taxon>Bacillati</taxon>
        <taxon>Bacillota</taxon>
        <taxon>Bacilli</taxon>
        <taxon>Bacillales</taxon>
        <taxon>Fictibacillaceae</taxon>
        <taxon>Fictibacillus</taxon>
    </lineage>
</organism>
<dbReference type="EMBL" id="CP016761">
    <property type="protein sequence ID" value="ANX12159.1"/>
    <property type="molecule type" value="Genomic_DNA"/>
</dbReference>
<keyword evidence="1" id="KW-0732">Signal</keyword>
<dbReference type="KEGG" id="far:ABE41_009080"/>
<feature type="signal peptide" evidence="1">
    <location>
        <begin position="1"/>
        <end position="23"/>
    </location>
</feature>
<name>A0A1B1Z4A5_9BACL</name>